<dbReference type="InterPro" id="IPR002758">
    <property type="entry name" value="Cation_antiport_E"/>
</dbReference>
<dbReference type="PANTHER" id="PTHR34584">
    <property type="entry name" value="NA(+)/H(+) ANTIPORTER SUBUNIT E1"/>
    <property type="match status" value="1"/>
</dbReference>
<evidence type="ECO:0000256" key="7">
    <source>
        <dbReference type="SAM" id="MobiDB-lite"/>
    </source>
</evidence>
<comment type="caution">
    <text evidence="8">The sequence shown here is derived from an EMBL/GenBank/DDBJ whole genome shotgun (WGS) entry which is preliminary data.</text>
</comment>
<evidence type="ECO:0000256" key="5">
    <source>
        <dbReference type="ARBA" id="ARBA00022989"/>
    </source>
</evidence>
<evidence type="ECO:0000256" key="1">
    <source>
        <dbReference type="ARBA" id="ARBA00004651"/>
    </source>
</evidence>
<evidence type="ECO:0000256" key="4">
    <source>
        <dbReference type="ARBA" id="ARBA00022692"/>
    </source>
</evidence>
<keyword evidence="9" id="KW-1185">Reference proteome</keyword>
<evidence type="ECO:0000313" key="8">
    <source>
        <dbReference type="EMBL" id="MBL7627106.1"/>
    </source>
</evidence>
<organism evidence="8 9">
    <name type="scientific">Frankia nepalensis</name>
    <dbReference type="NCBI Taxonomy" id="1836974"/>
    <lineage>
        <taxon>Bacteria</taxon>
        <taxon>Bacillati</taxon>
        <taxon>Actinomycetota</taxon>
        <taxon>Actinomycetes</taxon>
        <taxon>Frankiales</taxon>
        <taxon>Frankiaceae</taxon>
        <taxon>Frankia</taxon>
    </lineage>
</organism>
<dbReference type="Proteomes" id="UP000604475">
    <property type="component" value="Unassembled WGS sequence"/>
</dbReference>
<dbReference type="PANTHER" id="PTHR34584:SF1">
    <property type="entry name" value="NA(+)_H(+) ANTIPORTER SUBUNIT E1"/>
    <property type="match status" value="1"/>
</dbReference>
<protein>
    <submittedName>
        <fullName evidence="8">Na+/H+ antiporter subunit E</fullName>
    </submittedName>
</protein>
<dbReference type="AlphaFoldDB" id="A0A937UQV2"/>
<dbReference type="Pfam" id="PF01899">
    <property type="entry name" value="MNHE"/>
    <property type="match status" value="1"/>
</dbReference>
<evidence type="ECO:0000256" key="2">
    <source>
        <dbReference type="ARBA" id="ARBA00006228"/>
    </source>
</evidence>
<evidence type="ECO:0000256" key="3">
    <source>
        <dbReference type="ARBA" id="ARBA00022475"/>
    </source>
</evidence>
<comment type="similarity">
    <text evidence="2">Belongs to the CPA3 antiporters (TC 2.A.63) subunit E family.</text>
</comment>
<sequence>MTRRPAQLAWLWLVWVLLWGRVNGLVALSGVAVAATVLAAFPLRPLGAASRAPRIRPPWALALGAYLIADLVPSSLKVATQMIRFGPATPSAIIAVPLRTRSEVVSTLVAHAVSLAPGSSVLEVDRDAGVFYVHMLTSGGPEAVESARARIDGLQRRVIRAFPDQPDRPAQPDRPSRSDHPDRPVTSGHPEEPDHHERPAGPFEPEGKGR</sequence>
<proteinExistence type="inferred from homology"/>
<keyword evidence="3" id="KW-1003">Cell membrane</keyword>
<accession>A0A937UQV2</accession>
<keyword evidence="4" id="KW-0812">Transmembrane</keyword>
<dbReference type="EMBL" id="JAEACQ010000156">
    <property type="protein sequence ID" value="MBL7627106.1"/>
    <property type="molecule type" value="Genomic_DNA"/>
</dbReference>
<name>A0A937UQV2_9ACTN</name>
<feature type="compositionally biased region" description="Basic and acidic residues" evidence="7">
    <location>
        <begin position="165"/>
        <end position="210"/>
    </location>
</feature>
<comment type="subcellular location">
    <subcellularLocation>
        <location evidence="1">Cell membrane</location>
        <topology evidence="1">Multi-pass membrane protein</topology>
    </subcellularLocation>
</comment>
<evidence type="ECO:0000313" key="9">
    <source>
        <dbReference type="Proteomes" id="UP000604475"/>
    </source>
</evidence>
<keyword evidence="5" id="KW-1133">Transmembrane helix</keyword>
<dbReference type="GO" id="GO:0005886">
    <property type="term" value="C:plasma membrane"/>
    <property type="evidence" value="ECO:0007669"/>
    <property type="project" value="UniProtKB-SubCell"/>
</dbReference>
<dbReference type="GO" id="GO:0008324">
    <property type="term" value="F:monoatomic cation transmembrane transporter activity"/>
    <property type="evidence" value="ECO:0007669"/>
    <property type="project" value="InterPro"/>
</dbReference>
<keyword evidence="6" id="KW-0472">Membrane</keyword>
<evidence type="ECO:0000256" key="6">
    <source>
        <dbReference type="ARBA" id="ARBA00023136"/>
    </source>
</evidence>
<feature type="region of interest" description="Disordered" evidence="7">
    <location>
        <begin position="159"/>
        <end position="210"/>
    </location>
</feature>
<reference evidence="8" key="1">
    <citation type="submission" date="2020-12" db="EMBL/GenBank/DDBJ databases">
        <title>Genomic characterization of non-nitrogen-fixing Frankia strains.</title>
        <authorList>
            <person name="Carlos-Shanley C."/>
            <person name="Guerra T."/>
            <person name="Hahn D."/>
        </authorList>
    </citation>
    <scope>NUCLEOTIDE SEQUENCE</scope>
    <source>
        <strain evidence="8">CN6</strain>
    </source>
</reference>
<gene>
    <name evidence="8" type="ORF">I7412_07985</name>
</gene>